<dbReference type="AlphaFoldDB" id="A0A378YW39"/>
<name>A0A378YW39_9BURK</name>
<protein>
    <submittedName>
        <fullName evidence="4 5">Autotransporter</fullName>
    </submittedName>
</protein>
<evidence type="ECO:0000256" key="1">
    <source>
        <dbReference type="ARBA" id="ARBA00022729"/>
    </source>
</evidence>
<dbReference type="OrthoDB" id="8932702at2"/>
<evidence type="ECO:0000313" key="7">
    <source>
        <dbReference type="Proteomes" id="UP000361468"/>
    </source>
</evidence>
<dbReference type="PANTHER" id="PTHR35037">
    <property type="entry name" value="C-TERMINAL REGION OF AIDA-LIKE PROTEIN"/>
    <property type="match status" value="1"/>
</dbReference>
<dbReference type="EMBL" id="CABPSO010000006">
    <property type="protein sequence ID" value="VVE66857.1"/>
    <property type="molecule type" value="Genomic_DNA"/>
</dbReference>
<keyword evidence="7" id="KW-1185">Reference proteome</keyword>
<dbReference type="SUPFAM" id="SSF103515">
    <property type="entry name" value="Autotransporter"/>
    <property type="match status" value="1"/>
</dbReference>
<feature type="domain" description="Autotransporter" evidence="3">
    <location>
        <begin position="482"/>
        <end position="751"/>
    </location>
</feature>
<accession>A0A378YW39</accession>
<dbReference type="SMART" id="SM00869">
    <property type="entry name" value="Autotransporter"/>
    <property type="match status" value="1"/>
</dbReference>
<evidence type="ECO:0000256" key="2">
    <source>
        <dbReference type="SAM" id="SignalP"/>
    </source>
</evidence>
<dbReference type="Pfam" id="PF03797">
    <property type="entry name" value="Autotransporter"/>
    <property type="match status" value="1"/>
</dbReference>
<dbReference type="InterPro" id="IPR036709">
    <property type="entry name" value="Autotransporte_beta_dom_sf"/>
</dbReference>
<gene>
    <name evidence="4" type="primary">tibA</name>
    <name evidence="4" type="ORF">NCTC13160_03920</name>
    <name evidence="5" type="ORF">PPN31119_02415</name>
</gene>
<evidence type="ECO:0000313" key="4">
    <source>
        <dbReference type="EMBL" id="SUA80767.1"/>
    </source>
</evidence>
<evidence type="ECO:0000313" key="5">
    <source>
        <dbReference type="EMBL" id="VVE66857.1"/>
    </source>
</evidence>
<dbReference type="Pfam" id="PF03212">
    <property type="entry name" value="Pertactin"/>
    <property type="match status" value="1"/>
</dbReference>
<dbReference type="InterPro" id="IPR011050">
    <property type="entry name" value="Pectin_lyase_fold/virulence"/>
</dbReference>
<proteinExistence type="predicted"/>
<dbReference type="GO" id="GO:0019867">
    <property type="term" value="C:outer membrane"/>
    <property type="evidence" value="ECO:0007669"/>
    <property type="project" value="InterPro"/>
</dbReference>
<dbReference type="Gene3D" id="2.160.20.20">
    <property type="match status" value="1"/>
</dbReference>
<dbReference type="STRING" id="93220.A6P55_16585"/>
<dbReference type="RefSeq" id="WP_025249718.1">
    <property type="nucleotide sequence ID" value="NZ_CABPSO010000006.1"/>
</dbReference>
<dbReference type="NCBIfam" id="TIGR01414">
    <property type="entry name" value="autotrans_barl"/>
    <property type="match status" value="1"/>
</dbReference>
<dbReference type="InterPro" id="IPR003991">
    <property type="entry name" value="Pertactin_virulence_factor"/>
</dbReference>
<dbReference type="SUPFAM" id="SSF51126">
    <property type="entry name" value="Pectin lyase-like"/>
    <property type="match status" value="1"/>
</dbReference>
<dbReference type="SMART" id="SM00710">
    <property type="entry name" value="PbH1"/>
    <property type="match status" value="4"/>
</dbReference>
<dbReference type="Proteomes" id="UP000361468">
    <property type="component" value="Unassembled WGS sequence"/>
</dbReference>
<dbReference type="InterPro" id="IPR006315">
    <property type="entry name" value="OM_autotransptr_brl_dom"/>
</dbReference>
<sequence length="751" mass="75942">MKTPMPWTPSRHQVASAVAALAACLAAQVHAGVVDNTATTVSAPGDPAESWSVLNRGILTVEPGAATNFIAANSGASVILNGATVATSTGTNPGVRLLNSTATINNSSISSTVGSGLSLGSQGADTTVPTATVNNSTISGFAFGAQVSSRGVLTLNGTTLSAGAGTVAGFNAGVVNFDSTVSMNGGSSTGANGFWISTGSGGTSSTTTLNGTRIVGTSGSGILIEPQPGLTAGNATLVIGGGTTISGADANVIKAVGGMTSAVTVDNSQLTGNVTGDGTAVVNLTLQNNASITGNLVNLTSLAVNSGAQWIMAGNNSVPTVTMSGGTIDISGTAAGTGTFRTLTAGTLSGSGTFKMNTNIATHAGDLLAVTGNATGSYQLHIANSGAEPSDLTPLTVVTTGGGDAAFSLVGHTVDAGVYRYDLRQDGNNWVLATDPHDPGDPGGPDLTPGAQTVIGLSGIAPVVWGAEQAILRSRLGDIRIGDQGNSGVWVRTYGKRFHGTPVSGVDYRLTQYGVMGGIDGVVGQAWGGTWLVGALLGTGHGTLRIDGGSTGGVNSFTAGLYGTWLGAQGYYFETVLRYNHFSNDANVIMDDGTGAHGSFGENSVGMTAEFGRHLTLADNWFVEPYVHLALLRVGGDDFTLTNGMQSNTAHTGSVQARVGAAFGKSIALTGGGILQPYLKVALVQEFVKSNRITVNGINFNNDLSGTRFEFGAGLVGQIRKHLQIYSEVESSVGHKIDQPWGVQLGLRYTF</sequence>
<dbReference type="InterPro" id="IPR051551">
    <property type="entry name" value="Autotransporter_adhesion"/>
</dbReference>
<feature type="signal peptide" evidence="2">
    <location>
        <begin position="1"/>
        <end position="31"/>
    </location>
</feature>
<evidence type="ECO:0000313" key="6">
    <source>
        <dbReference type="Proteomes" id="UP000254573"/>
    </source>
</evidence>
<dbReference type="PRINTS" id="PR01484">
    <property type="entry name" value="PRTACTNFAMLY"/>
</dbReference>
<dbReference type="InterPro" id="IPR005546">
    <property type="entry name" value="Autotransporte_beta"/>
</dbReference>
<dbReference type="InterPro" id="IPR006626">
    <property type="entry name" value="PbH1"/>
</dbReference>
<reference evidence="4 6" key="1">
    <citation type="submission" date="2018-06" db="EMBL/GenBank/DDBJ databases">
        <authorList>
            <consortium name="Pathogen Informatics"/>
            <person name="Doyle S."/>
        </authorList>
    </citation>
    <scope>NUCLEOTIDE SEQUENCE [LARGE SCALE GENOMIC DNA]</scope>
    <source>
        <strain evidence="4 6">NCTC13160</strain>
    </source>
</reference>
<evidence type="ECO:0000259" key="3">
    <source>
        <dbReference type="PROSITE" id="PS51208"/>
    </source>
</evidence>
<dbReference type="EMBL" id="UGSG01000001">
    <property type="protein sequence ID" value="SUA80767.1"/>
    <property type="molecule type" value="Genomic_DNA"/>
</dbReference>
<keyword evidence="1 2" id="KW-0732">Signal</keyword>
<organism evidence="4 6">
    <name type="scientific">Pandoraea pnomenusa</name>
    <dbReference type="NCBI Taxonomy" id="93220"/>
    <lineage>
        <taxon>Bacteria</taxon>
        <taxon>Pseudomonadati</taxon>
        <taxon>Pseudomonadota</taxon>
        <taxon>Betaproteobacteria</taxon>
        <taxon>Burkholderiales</taxon>
        <taxon>Burkholderiaceae</taxon>
        <taxon>Pandoraea</taxon>
    </lineage>
</organism>
<dbReference type="CDD" id="cd01343">
    <property type="entry name" value="PL1_Passenger_AT"/>
    <property type="match status" value="1"/>
</dbReference>
<dbReference type="Proteomes" id="UP000254573">
    <property type="component" value="Unassembled WGS sequence"/>
</dbReference>
<dbReference type="PANTHER" id="PTHR35037:SF7">
    <property type="entry name" value="AUTOTRANSPORTER"/>
    <property type="match status" value="1"/>
</dbReference>
<reference evidence="5 7" key="2">
    <citation type="submission" date="2019-08" db="EMBL/GenBank/DDBJ databases">
        <authorList>
            <person name="Peeters C."/>
        </authorList>
    </citation>
    <scope>NUCLEOTIDE SEQUENCE [LARGE SCALE GENOMIC DNA]</scope>
    <source>
        <strain evidence="5 7">LMG 31119</strain>
    </source>
</reference>
<dbReference type="InterPro" id="IPR004899">
    <property type="entry name" value="Pertactin_central"/>
</dbReference>
<dbReference type="PROSITE" id="PS51257">
    <property type="entry name" value="PROKAR_LIPOPROTEIN"/>
    <property type="match status" value="1"/>
</dbReference>
<dbReference type="Gene3D" id="2.40.128.130">
    <property type="entry name" value="Autotransporter beta-domain"/>
    <property type="match status" value="1"/>
</dbReference>
<feature type="chain" id="PRO_5016672891" evidence="2">
    <location>
        <begin position="32"/>
        <end position="751"/>
    </location>
</feature>
<dbReference type="InterPro" id="IPR012332">
    <property type="entry name" value="Autotransporter_pectin_lyase_C"/>
</dbReference>
<dbReference type="PROSITE" id="PS51208">
    <property type="entry name" value="AUTOTRANSPORTER"/>
    <property type="match status" value="1"/>
</dbReference>